<keyword evidence="3" id="KW-0862">Zinc</keyword>
<dbReference type="PANTHER" id="PTHR45931:SF3">
    <property type="entry name" value="RING ZINC FINGER-CONTAINING PROTEIN"/>
    <property type="match status" value="1"/>
</dbReference>
<evidence type="ECO:0000256" key="5">
    <source>
        <dbReference type="SAM" id="MobiDB-lite"/>
    </source>
</evidence>
<keyword evidence="2 4" id="KW-0863">Zinc-finger</keyword>
<feature type="domain" description="RING-type" evidence="6">
    <location>
        <begin position="139"/>
        <end position="184"/>
    </location>
</feature>
<organism evidence="7 8">
    <name type="scientific">Monosporascus ibericus</name>
    <dbReference type="NCBI Taxonomy" id="155417"/>
    <lineage>
        <taxon>Eukaryota</taxon>
        <taxon>Fungi</taxon>
        <taxon>Dikarya</taxon>
        <taxon>Ascomycota</taxon>
        <taxon>Pezizomycotina</taxon>
        <taxon>Sordariomycetes</taxon>
        <taxon>Xylariomycetidae</taxon>
        <taxon>Xylariales</taxon>
        <taxon>Xylariales incertae sedis</taxon>
        <taxon>Monosporascus</taxon>
    </lineage>
</organism>
<feature type="compositionally biased region" description="Polar residues" evidence="5">
    <location>
        <begin position="27"/>
        <end position="36"/>
    </location>
</feature>
<evidence type="ECO:0000256" key="3">
    <source>
        <dbReference type="ARBA" id="ARBA00022833"/>
    </source>
</evidence>
<name>A0A4Q4SX07_9PEZI</name>
<evidence type="ECO:0000313" key="7">
    <source>
        <dbReference type="EMBL" id="RYO81577.1"/>
    </source>
</evidence>
<gene>
    <name evidence="7" type="ORF">DL764_009746</name>
</gene>
<comment type="caution">
    <text evidence="7">The sequence shown here is derived from an EMBL/GenBank/DDBJ whole genome shotgun (WGS) entry which is preliminary data.</text>
</comment>
<dbReference type="InterPro" id="IPR013083">
    <property type="entry name" value="Znf_RING/FYVE/PHD"/>
</dbReference>
<dbReference type="PANTHER" id="PTHR45931">
    <property type="entry name" value="SI:CH211-59O9.10"/>
    <property type="match status" value="1"/>
</dbReference>
<dbReference type="STRING" id="155417.A0A4Q4SX07"/>
<protein>
    <recommendedName>
        <fullName evidence="6">RING-type domain-containing protein</fullName>
    </recommendedName>
</protein>
<dbReference type="EMBL" id="QJNU01000985">
    <property type="protein sequence ID" value="RYO81577.1"/>
    <property type="molecule type" value="Genomic_DNA"/>
</dbReference>
<dbReference type="AlphaFoldDB" id="A0A4Q4SX07"/>
<sequence length="212" mass="23852">MATNPYEVEHNIKESGSRPHRRRPDMSSFTSHLHQISSDSPTSPSPSSSSTHNRPHHREPLGPTPVDAAALYRLVQDQMATLMVDAPTEDNRRFLEQLVGLLERDVDEPPTRIPGVSQEYLDGLDRVPREKLGGNDDTCPICAERYLDDPYPLVVELPCAGRHRFDLECVGPWLQSKGTCPMCRHDLTKKKVVEVPKDEDDEDEDDVDGLYG</sequence>
<proteinExistence type="predicted"/>
<keyword evidence="1" id="KW-0479">Metal-binding</keyword>
<evidence type="ECO:0000259" key="6">
    <source>
        <dbReference type="PROSITE" id="PS50089"/>
    </source>
</evidence>
<evidence type="ECO:0000313" key="8">
    <source>
        <dbReference type="Proteomes" id="UP000293360"/>
    </source>
</evidence>
<dbReference type="Gene3D" id="3.30.40.10">
    <property type="entry name" value="Zinc/RING finger domain, C3HC4 (zinc finger)"/>
    <property type="match status" value="1"/>
</dbReference>
<reference evidence="7 8" key="1">
    <citation type="submission" date="2018-06" db="EMBL/GenBank/DDBJ databases">
        <title>Complete Genomes of Monosporascus.</title>
        <authorList>
            <person name="Robinson A.J."/>
            <person name="Natvig D.O."/>
        </authorList>
    </citation>
    <scope>NUCLEOTIDE SEQUENCE [LARGE SCALE GENOMIC DNA]</scope>
    <source>
        <strain evidence="7 8">CBS 110550</strain>
    </source>
</reference>
<feature type="compositionally biased region" description="Low complexity" evidence="5">
    <location>
        <begin position="37"/>
        <end position="51"/>
    </location>
</feature>
<accession>A0A4Q4SX07</accession>
<dbReference type="Proteomes" id="UP000293360">
    <property type="component" value="Unassembled WGS sequence"/>
</dbReference>
<feature type="region of interest" description="Disordered" evidence="5">
    <location>
        <begin position="1"/>
        <end position="64"/>
    </location>
</feature>
<dbReference type="GO" id="GO:0008270">
    <property type="term" value="F:zinc ion binding"/>
    <property type="evidence" value="ECO:0007669"/>
    <property type="project" value="UniProtKB-KW"/>
</dbReference>
<dbReference type="Pfam" id="PF13639">
    <property type="entry name" value="zf-RING_2"/>
    <property type="match status" value="1"/>
</dbReference>
<keyword evidence="8" id="KW-1185">Reference proteome</keyword>
<dbReference type="SUPFAM" id="SSF57850">
    <property type="entry name" value="RING/U-box"/>
    <property type="match status" value="1"/>
</dbReference>
<dbReference type="PROSITE" id="PS50089">
    <property type="entry name" value="ZF_RING_2"/>
    <property type="match status" value="1"/>
</dbReference>
<evidence type="ECO:0000256" key="1">
    <source>
        <dbReference type="ARBA" id="ARBA00022723"/>
    </source>
</evidence>
<dbReference type="InterPro" id="IPR001841">
    <property type="entry name" value="Znf_RING"/>
</dbReference>
<dbReference type="GO" id="GO:0061630">
    <property type="term" value="F:ubiquitin protein ligase activity"/>
    <property type="evidence" value="ECO:0007669"/>
    <property type="project" value="TreeGrafter"/>
</dbReference>
<dbReference type="InterPro" id="IPR051834">
    <property type="entry name" value="RING_finger_E3_ligase"/>
</dbReference>
<evidence type="ECO:0000256" key="4">
    <source>
        <dbReference type="PROSITE-ProRule" id="PRU00175"/>
    </source>
</evidence>
<evidence type="ECO:0000256" key="2">
    <source>
        <dbReference type="ARBA" id="ARBA00022771"/>
    </source>
</evidence>
<feature type="compositionally biased region" description="Basic and acidic residues" evidence="5">
    <location>
        <begin position="7"/>
        <end position="17"/>
    </location>
</feature>
<dbReference type="GO" id="GO:0005634">
    <property type="term" value="C:nucleus"/>
    <property type="evidence" value="ECO:0007669"/>
    <property type="project" value="TreeGrafter"/>
</dbReference>
<dbReference type="OrthoDB" id="8062037at2759"/>
<dbReference type="GO" id="GO:0006511">
    <property type="term" value="P:ubiquitin-dependent protein catabolic process"/>
    <property type="evidence" value="ECO:0007669"/>
    <property type="project" value="TreeGrafter"/>
</dbReference>